<sequence length="329" mass="36879">MSMTITSHAPLETLGPLILSTEPQFKLERFDRKTTTIEQVVKTLKYDGGVVVRGFLTPEEVRETERTVLPVLESFTYPKPGDTTKRIARLPSVCPDLVERVLTDDLYLGVADELLSIKHTSWLGDNFIESSATPIVMATTMFAVAPGTRVQELHRDDAIYYNKFDKIRPEEYRVGRDVGISFFIAGRKTTEANGATRFVPGSHLGKHDEQPDPRSAVPVELEAGDAFFMLSSCYHGAGENSTKDEERLVYSIFMQPPHVRQEENLYLAIPLEQIKKFSLPVQKRLGYDLAVPNLGWVDHTSPLKSILGHADGDQRVIPGYNPTKFKGDE</sequence>
<proteinExistence type="predicted"/>
<dbReference type="Proteomes" id="UP001165186">
    <property type="component" value="Unassembled WGS sequence"/>
</dbReference>
<reference evidence="1" key="1">
    <citation type="submission" date="2024-09" db="EMBL/GenBank/DDBJ databases">
        <title>Draft Genome Sequences of Neofusicoccum parvum.</title>
        <authorList>
            <person name="Ashida A."/>
            <person name="Camagna M."/>
            <person name="Tanaka A."/>
            <person name="Takemoto D."/>
        </authorList>
    </citation>
    <scope>NUCLEOTIDE SEQUENCE</scope>
    <source>
        <strain evidence="1">PPO83</strain>
    </source>
</reference>
<accession>A0ACB5RT78</accession>
<protein>
    <submittedName>
        <fullName evidence="1">Uncharacterized protein</fullName>
    </submittedName>
</protein>
<keyword evidence="2" id="KW-1185">Reference proteome</keyword>
<name>A0ACB5RT78_9PEZI</name>
<evidence type="ECO:0000313" key="2">
    <source>
        <dbReference type="Proteomes" id="UP001165186"/>
    </source>
</evidence>
<organism evidence="1 2">
    <name type="scientific">Neofusicoccum parvum</name>
    <dbReference type="NCBI Taxonomy" id="310453"/>
    <lineage>
        <taxon>Eukaryota</taxon>
        <taxon>Fungi</taxon>
        <taxon>Dikarya</taxon>
        <taxon>Ascomycota</taxon>
        <taxon>Pezizomycotina</taxon>
        <taxon>Dothideomycetes</taxon>
        <taxon>Dothideomycetes incertae sedis</taxon>
        <taxon>Botryosphaeriales</taxon>
        <taxon>Botryosphaeriaceae</taxon>
        <taxon>Neofusicoccum</taxon>
    </lineage>
</organism>
<evidence type="ECO:0000313" key="1">
    <source>
        <dbReference type="EMBL" id="GME23745.1"/>
    </source>
</evidence>
<dbReference type="EMBL" id="BSXG01000009">
    <property type="protein sequence ID" value="GME23745.1"/>
    <property type="molecule type" value="Genomic_DNA"/>
</dbReference>
<gene>
    <name evidence="1" type="primary">g8488</name>
    <name evidence="1" type="ORF">NpPPO83_00008488</name>
</gene>
<comment type="caution">
    <text evidence="1">The sequence shown here is derived from an EMBL/GenBank/DDBJ whole genome shotgun (WGS) entry which is preliminary data.</text>
</comment>